<dbReference type="SUPFAM" id="SSF51445">
    <property type="entry name" value="(Trans)glycosidases"/>
    <property type="match status" value="1"/>
</dbReference>
<proteinExistence type="inferred from homology"/>
<dbReference type="InterPro" id="IPR017853">
    <property type="entry name" value="GH"/>
</dbReference>
<organism evidence="3 4">
    <name type="scientific">Vigna angularis var. angularis</name>
    <dbReference type="NCBI Taxonomy" id="157739"/>
    <lineage>
        <taxon>Eukaryota</taxon>
        <taxon>Viridiplantae</taxon>
        <taxon>Streptophyta</taxon>
        <taxon>Embryophyta</taxon>
        <taxon>Tracheophyta</taxon>
        <taxon>Spermatophyta</taxon>
        <taxon>Magnoliopsida</taxon>
        <taxon>eudicotyledons</taxon>
        <taxon>Gunneridae</taxon>
        <taxon>Pentapetalae</taxon>
        <taxon>rosids</taxon>
        <taxon>fabids</taxon>
        <taxon>Fabales</taxon>
        <taxon>Fabaceae</taxon>
        <taxon>Papilionoideae</taxon>
        <taxon>50 kb inversion clade</taxon>
        <taxon>NPAAA clade</taxon>
        <taxon>indigoferoid/millettioid clade</taxon>
        <taxon>Phaseoleae</taxon>
        <taxon>Vigna</taxon>
    </lineage>
</organism>
<evidence type="ECO:0000313" key="4">
    <source>
        <dbReference type="Proteomes" id="UP000291084"/>
    </source>
</evidence>
<sequence length="88" mass="10233">MQNPNFRLKVEEDADVEDIDLIAKLGFDAYRFSISWSRIFSDGLGTKINDEGITFYNNIINSLLERGIQPYVTLYHWDLPLHLHETMG</sequence>
<protein>
    <recommendedName>
        <fullName evidence="5">Beta-glucosidase</fullName>
    </recommendedName>
</protein>
<dbReference type="PANTHER" id="PTHR10353">
    <property type="entry name" value="GLYCOSYL HYDROLASE"/>
    <property type="match status" value="1"/>
</dbReference>
<dbReference type="InterPro" id="IPR001360">
    <property type="entry name" value="Glyco_hydro_1"/>
</dbReference>
<evidence type="ECO:0000313" key="3">
    <source>
        <dbReference type="EMBL" id="BAT93484.1"/>
    </source>
</evidence>
<dbReference type="GO" id="GO:0005975">
    <property type="term" value="P:carbohydrate metabolic process"/>
    <property type="evidence" value="ECO:0007669"/>
    <property type="project" value="InterPro"/>
</dbReference>
<evidence type="ECO:0000256" key="1">
    <source>
        <dbReference type="ARBA" id="ARBA00010838"/>
    </source>
</evidence>
<gene>
    <name evidence="3" type="primary">Vigan.07G245200</name>
    <name evidence="3" type="ORF">VIGAN_07245200</name>
</gene>
<dbReference type="EMBL" id="AP015040">
    <property type="protein sequence ID" value="BAT93484.1"/>
    <property type="molecule type" value="Genomic_DNA"/>
</dbReference>
<keyword evidence="4" id="KW-1185">Reference proteome</keyword>
<dbReference type="Pfam" id="PF00232">
    <property type="entry name" value="Glyco_hydro_1"/>
    <property type="match status" value="1"/>
</dbReference>
<evidence type="ECO:0008006" key="5">
    <source>
        <dbReference type="Google" id="ProtNLM"/>
    </source>
</evidence>
<dbReference type="AlphaFoldDB" id="A0A0S3SKW4"/>
<dbReference type="Gene3D" id="3.20.20.80">
    <property type="entry name" value="Glycosidases"/>
    <property type="match status" value="1"/>
</dbReference>
<dbReference type="Proteomes" id="UP000291084">
    <property type="component" value="Chromosome 7"/>
</dbReference>
<evidence type="ECO:0000256" key="2">
    <source>
        <dbReference type="RuleBase" id="RU003690"/>
    </source>
</evidence>
<reference evidence="3 4" key="1">
    <citation type="journal article" date="2015" name="Sci. Rep.">
        <title>The power of single molecule real-time sequencing technology in the de novo assembly of a eukaryotic genome.</title>
        <authorList>
            <person name="Sakai H."/>
            <person name="Naito K."/>
            <person name="Ogiso-Tanaka E."/>
            <person name="Takahashi Y."/>
            <person name="Iseki K."/>
            <person name="Muto C."/>
            <person name="Satou K."/>
            <person name="Teruya K."/>
            <person name="Shiroma A."/>
            <person name="Shimoji M."/>
            <person name="Hirano T."/>
            <person name="Itoh T."/>
            <person name="Kaga A."/>
            <person name="Tomooka N."/>
        </authorList>
    </citation>
    <scope>NUCLEOTIDE SEQUENCE [LARGE SCALE GENOMIC DNA]</scope>
    <source>
        <strain evidence="4">cv. Shumari</strain>
    </source>
</reference>
<feature type="non-terminal residue" evidence="3">
    <location>
        <position position="88"/>
    </location>
</feature>
<accession>A0A0S3SKW4</accession>
<comment type="similarity">
    <text evidence="1 2">Belongs to the glycosyl hydrolase 1 family.</text>
</comment>
<name>A0A0S3SKW4_PHAAN</name>
<dbReference type="OrthoDB" id="65569at2759"/>
<dbReference type="GO" id="GO:0008422">
    <property type="term" value="F:beta-glucosidase activity"/>
    <property type="evidence" value="ECO:0007669"/>
    <property type="project" value="TreeGrafter"/>
</dbReference>
<dbReference type="PANTHER" id="PTHR10353:SF310">
    <property type="entry name" value="BETA-GLUCOSIDASE 42"/>
    <property type="match status" value="1"/>
</dbReference>